<accession>A0A9W8YLA4</accession>
<name>A0A9W8YLA4_9PEZI</name>
<feature type="chain" id="PRO_5040882655" description="Xyloglucanase" evidence="7">
    <location>
        <begin position="21"/>
        <end position="763"/>
    </location>
</feature>
<keyword evidence="1 7" id="KW-0732">Signal</keyword>
<evidence type="ECO:0000256" key="2">
    <source>
        <dbReference type="ARBA" id="ARBA00022801"/>
    </source>
</evidence>
<dbReference type="OrthoDB" id="2151161at2759"/>
<keyword evidence="4" id="KW-0326">Glycosidase</keyword>
<evidence type="ECO:0000256" key="5">
    <source>
        <dbReference type="ARBA" id="ARBA00023326"/>
    </source>
</evidence>
<evidence type="ECO:0000256" key="1">
    <source>
        <dbReference type="ARBA" id="ARBA00022729"/>
    </source>
</evidence>
<feature type="signal peptide" evidence="7">
    <location>
        <begin position="1"/>
        <end position="20"/>
    </location>
</feature>
<proteinExistence type="inferred from homology"/>
<evidence type="ECO:0000313" key="8">
    <source>
        <dbReference type="EMBL" id="KAJ4387609.1"/>
    </source>
</evidence>
<evidence type="ECO:0000256" key="6">
    <source>
        <dbReference type="ARBA" id="ARBA00037986"/>
    </source>
</evidence>
<dbReference type="GO" id="GO:0016798">
    <property type="term" value="F:hydrolase activity, acting on glycosyl bonds"/>
    <property type="evidence" value="ECO:0007669"/>
    <property type="project" value="UniProtKB-KW"/>
</dbReference>
<dbReference type="InterPro" id="IPR015943">
    <property type="entry name" value="WD40/YVTN_repeat-like_dom_sf"/>
</dbReference>
<evidence type="ECO:0008006" key="10">
    <source>
        <dbReference type="Google" id="ProtNLM"/>
    </source>
</evidence>
<evidence type="ECO:0000256" key="4">
    <source>
        <dbReference type="ARBA" id="ARBA00023295"/>
    </source>
</evidence>
<evidence type="ECO:0000256" key="3">
    <source>
        <dbReference type="ARBA" id="ARBA00023277"/>
    </source>
</evidence>
<protein>
    <recommendedName>
        <fullName evidence="10">Xyloglucanase</fullName>
    </recommendedName>
</protein>
<dbReference type="PANTHER" id="PTHR43739">
    <property type="entry name" value="XYLOGLUCANASE (EUROFUNG)"/>
    <property type="match status" value="1"/>
</dbReference>
<dbReference type="SUPFAM" id="SSF110296">
    <property type="entry name" value="Oligoxyloglucan reducing end-specific cellobiohydrolase"/>
    <property type="match status" value="2"/>
</dbReference>
<dbReference type="AlphaFoldDB" id="A0A9W8YLA4"/>
<gene>
    <name evidence="8" type="ORF">N0V93_008205</name>
</gene>
<organism evidence="8 9">
    <name type="scientific">Gnomoniopsis smithogilvyi</name>
    <dbReference type="NCBI Taxonomy" id="1191159"/>
    <lineage>
        <taxon>Eukaryota</taxon>
        <taxon>Fungi</taxon>
        <taxon>Dikarya</taxon>
        <taxon>Ascomycota</taxon>
        <taxon>Pezizomycotina</taxon>
        <taxon>Sordariomycetes</taxon>
        <taxon>Sordariomycetidae</taxon>
        <taxon>Diaporthales</taxon>
        <taxon>Gnomoniaceae</taxon>
        <taxon>Gnomoniopsis</taxon>
    </lineage>
</organism>
<evidence type="ECO:0000313" key="9">
    <source>
        <dbReference type="Proteomes" id="UP001140453"/>
    </source>
</evidence>
<keyword evidence="5" id="KW-0624">Polysaccharide degradation</keyword>
<dbReference type="Proteomes" id="UP001140453">
    <property type="component" value="Unassembled WGS sequence"/>
</dbReference>
<keyword evidence="2" id="KW-0378">Hydrolase</keyword>
<keyword evidence="9" id="KW-1185">Reference proteome</keyword>
<dbReference type="Gene3D" id="2.130.10.10">
    <property type="entry name" value="YVTN repeat-like/Quinoprotein amine dehydrogenase"/>
    <property type="match status" value="2"/>
</dbReference>
<dbReference type="InterPro" id="IPR052025">
    <property type="entry name" value="Xyloglucanase_GH74"/>
</dbReference>
<dbReference type="GO" id="GO:0000272">
    <property type="term" value="P:polysaccharide catabolic process"/>
    <property type="evidence" value="ECO:0007669"/>
    <property type="project" value="UniProtKB-KW"/>
</dbReference>
<dbReference type="EMBL" id="JAPEVB010000005">
    <property type="protein sequence ID" value="KAJ4387609.1"/>
    <property type="molecule type" value="Genomic_DNA"/>
</dbReference>
<comment type="similarity">
    <text evidence="6">Belongs to the glycosyl hydrolase 74 family.</text>
</comment>
<sequence length="763" mass="80789">MHYIHSFSLLAAIAAGSANAAFDWQNVRFGGGGGFVDGIVFHPKSEGIAYARTDIGGLYRLNATDDSWTILTDVICTDEGWHNNGVDAVALDPQNDELVYAAVGLYSTNTSWDTNGSIIRSSDRGATWNFTDLPFKVGGNMPGRGNGERLAVDPANSNILFFGARSGNGLWKSTDAGASFTKVDSFTAVGNFAQNLSDPSGYTADIQGLTFVTFDETSGTTENGSTKRIFVGSASNGTVLPIWVSEDAGETWQALAGQPEEGFFPHKGKIQPTEKALYITYSDGTGPFDGANGSVWRYSLTNSSWSDITPAKGAGHGYGGLGLDMQQPGTLVVAALNLWYPDVQFFRSRDSGATWSTIWEWQTEANSTERTRVRHHTIAAPTAPWIEKSGLMSLGWMVEALEINPFNSDHWLWGTGLTIYGGKDLTKWDANPRQNVTVESMAYGLEETAVLGLASIPGGTELLAAIGDYDGFSYLNESFLDTPAERNWANPSISTTNDVDYAGLSTQNVLRVGNGSDGSKPQMLTSTDGGFTWQFYAGATDNTTYGGLGAYSADRGAILWSSWNKGVFLSTNGSAFAAVPDLSTVKSASGFIDTVIASDKQNATVFYAAFARNATFMVSTDTGASFVSAGQLGNATLVEDVTAHPVVAGEVYVSTDVGVFKSTDYGSTFSLLATSLINTQQVSLGLAADGSSWDIYALGTGLSGKRLYASHDGGASWVDVQGDKQGFGTIVSAKTRVVGSANVPGQVYVGTNGRGVLYGSGSI</sequence>
<dbReference type="GO" id="GO:0010411">
    <property type="term" value="P:xyloglucan metabolic process"/>
    <property type="evidence" value="ECO:0007669"/>
    <property type="project" value="TreeGrafter"/>
</dbReference>
<dbReference type="PANTHER" id="PTHR43739:SF2">
    <property type="entry name" value="OLIGOXYLOGLUCAN-REDUCING END-SPECIFIC XYLOGLUCANASE-RELATED"/>
    <property type="match status" value="1"/>
</dbReference>
<comment type="caution">
    <text evidence="8">The sequence shown here is derived from an EMBL/GenBank/DDBJ whole genome shotgun (WGS) entry which is preliminary data.</text>
</comment>
<reference evidence="8" key="1">
    <citation type="submission" date="2022-10" db="EMBL/GenBank/DDBJ databases">
        <title>Tapping the CABI collections for fungal endophytes: first genome assemblies for Collariella, Neodidymelliopsis, Ascochyta clinopodiicola, Didymella pomorum, Didymosphaeria variabile, Neocosmospora piperis and Neocucurbitaria cava.</title>
        <authorList>
            <person name="Hill R."/>
        </authorList>
    </citation>
    <scope>NUCLEOTIDE SEQUENCE</scope>
    <source>
        <strain evidence="8">IMI 355082</strain>
    </source>
</reference>
<keyword evidence="3" id="KW-0119">Carbohydrate metabolism</keyword>
<evidence type="ECO:0000256" key="7">
    <source>
        <dbReference type="SAM" id="SignalP"/>
    </source>
</evidence>